<feature type="region of interest" description="Disordered" evidence="1">
    <location>
        <begin position="123"/>
        <end position="148"/>
    </location>
</feature>
<feature type="non-terminal residue" evidence="2">
    <location>
        <position position="148"/>
    </location>
</feature>
<keyword evidence="3" id="KW-1185">Reference proteome</keyword>
<name>A0ABP0QPP1_9DINO</name>
<comment type="caution">
    <text evidence="2">The sequence shown here is derived from an EMBL/GenBank/DDBJ whole genome shotgun (WGS) entry which is preliminary data.</text>
</comment>
<evidence type="ECO:0000313" key="3">
    <source>
        <dbReference type="Proteomes" id="UP001642464"/>
    </source>
</evidence>
<gene>
    <name evidence="2" type="ORF">SCF082_LOCUS42511</name>
</gene>
<dbReference type="EMBL" id="CAXAMM010039936">
    <property type="protein sequence ID" value="CAK9090118.1"/>
    <property type="molecule type" value="Genomic_DNA"/>
</dbReference>
<evidence type="ECO:0000256" key="1">
    <source>
        <dbReference type="SAM" id="MobiDB-lite"/>
    </source>
</evidence>
<sequence>MKDPEKVKEMQKQIDELMKDPQKKKAVEEYQKMTEQAVEKLRDDPELKDFFEDVQKNGISAMKKYENDERILEKFSRATGGVQAWMNQMSPGMPGMPPRPATPQYKPGDEVIIRGLAKAPELNGKKAMVVPPTAEEKKTLEGPGGPGR</sequence>
<accession>A0ABP0QPP1</accession>
<protein>
    <submittedName>
        <fullName evidence="2">Multidrug resistance-like ATP-binding protein MdlB</fullName>
    </submittedName>
</protein>
<dbReference type="Proteomes" id="UP001642464">
    <property type="component" value="Unassembled WGS sequence"/>
</dbReference>
<evidence type="ECO:0000313" key="2">
    <source>
        <dbReference type="EMBL" id="CAK9090118.1"/>
    </source>
</evidence>
<reference evidence="2 3" key="1">
    <citation type="submission" date="2024-02" db="EMBL/GenBank/DDBJ databases">
        <authorList>
            <person name="Chen Y."/>
            <person name="Shah S."/>
            <person name="Dougan E. K."/>
            <person name="Thang M."/>
            <person name="Chan C."/>
        </authorList>
    </citation>
    <scope>NUCLEOTIDE SEQUENCE [LARGE SCALE GENOMIC DNA]</scope>
</reference>
<proteinExistence type="predicted"/>
<organism evidence="2 3">
    <name type="scientific">Durusdinium trenchii</name>
    <dbReference type="NCBI Taxonomy" id="1381693"/>
    <lineage>
        <taxon>Eukaryota</taxon>
        <taxon>Sar</taxon>
        <taxon>Alveolata</taxon>
        <taxon>Dinophyceae</taxon>
        <taxon>Suessiales</taxon>
        <taxon>Symbiodiniaceae</taxon>
        <taxon>Durusdinium</taxon>
    </lineage>
</organism>